<organism evidence="9 10">
    <name type="scientific">Leptonychotes weddellii</name>
    <name type="common">Weddell seal</name>
    <name type="synonym">Otaria weddellii</name>
    <dbReference type="NCBI Taxonomy" id="9713"/>
    <lineage>
        <taxon>Eukaryota</taxon>
        <taxon>Metazoa</taxon>
        <taxon>Chordata</taxon>
        <taxon>Craniata</taxon>
        <taxon>Vertebrata</taxon>
        <taxon>Euteleostomi</taxon>
        <taxon>Mammalia</taxon>
        <taxon>Eutheria</taxon>
        <taxon>Laurasiatheria</taxon>
        <taxon>Carnivora</taxon>
        <taxon>Caniformia</taxon>
        <taxon>Pinnipedia</taxon>
        <taxon>Phocidae</taxon>
        <taxon>Monachinae</taxon>
        <taxon>Lobodontini</taxon>
        <taxon>Leptonychotes</taxon>
    </lineage>
</organism>
<evidence type="ECO:0000256" key="6">
    <source>
        <dbReference type="ARBA" id="ARBA00023211"/>
    </source>
</evidence>
<dbReference type="CTD" id="5184"/>
<keyword evidence="5" id="KW-0482">Metalloprotease</keyword>
<dbReference type="SUPFAM" id="SSF55920">
    <property type="entry name" value="Creatinase/aminopeptidase"/>
    <property type="match status" value="1"/>
</dbReference>
<dbReference type="InterPro" id="IPR000994">
    <property type="entry name" value="Pept_M24"/>
</dbReference>
<keyword evidence="4" id="KW-0378">Hydrolase</keyword>
<evidence type="ECO:0000313" key="9">
    <source>
        <dbReference type="Proteomes" id="UP000245341"/>
    </source>
</evidence>
<keyword evidence="6" id="KW-0464">Manganese</keyword>
<feature type="domain" description="Peptidase M24" evidence="8">
    <location>
        <begin position="3"/>
        <end position="90"/>
    </location>
</feature>
<comment type="cofactor">
    <cofactor evidence="1">
        <name>Mn(2+)</name>
        <dbReference type="ChEBI" id="CHEBI:29035"/>
    </cofactor>
</comment>
<dbReference type="PANTHER" id="PTHR48480">
    <property type="match status" value="1"/>
</dbReference>
<evidence type="ECO:0000256" key="3">
    <source>
        <dbReference type="ARBA" id="ARBA00022723"/>
    </source>
</evidence>
<proteinExistence type="predicted"/>
<feature type="compositionally biased region" description="Polar residues" evidence="7">
    <location>
        <begin position="103"/>
        <end position="113"/>
    </location>
</feature>
<dbReference type="OrthoDB" id="10261878at2759"/>
<keyword evidence="2" id="KW-0645">Protease</keyword>
<dbReference type="RefSeq" id="XP_030881156.1">
    <property type="nucleotide sequence ID" value="XM_031025296.1"/>
</dbReference>
<dbReference type="PANTHER" id="PTHR48480:SF2">
    <property type="entry name" value="PEPTIDASE D"/>
    <property type="match status" value="1"/>
</dbReference>
<evidence type="ECO:0000313" key="10">
    <source>
        <dbReference type="RefSeq" id="XP_030881156.1"/>
    </source>
</evidence>
<dbReference type="Pfam" id="PF00557">
    <property type="entry name" value="Peptidase_M24"/>
    <property type="match status" value="1"/>
</dbReference>
<name>A0A7F8QK76_LEPWE</name>
<dbReference type="InterPro" id="IPR052433">
    <property type="entry name" value="X-Pro_dipept-like"/>
</dbReference>
<keyword evidence="9" id="KW-1185">Reference proteome</keyword>
<dbReference type="Gene3D" id="3.90.230.10">
    <property type="entry name" value="Creatinase/methionine aminopeptidase superfamily"/>
    <property type="match status" value="1"/>
</dbReference>
<accession>A0A7F8QK76</accession>
<dbReference type="GO" id="GO:0046872">
    <property type="term" value="F:metal ion binding"/>
    <property type="evidence" value="ECO:0007669"/>
    <property type="project" value="UniProtKB-KW"/>
</dbReference>
<dbReference type="GO" id="GO:0006508">
    <property type="term" value="P:proteolysis"/>
    <property type="evidence" value="ECO:0007669"/>
    <property type="project" value="UniProtKB-KW"/>
</dbReference>
<evidence type="ECO:0000256" key="5">
    <source>
        <dbReference type="ARBA" id="ARBA00023049"/>
    </source>
</evidence>
<evidence type="ECO:0000256" key="2">
    <source>
        <dbReference type="ARBA" id="ARBA00022670"/>
    </source>
</evidence>
<keyword evidence="3" id="KW-0479">Metal-binding</keyword>
<feature type="region of interest" description="Disordered" evidence="7">
    <location>
        <begin position="86"/>
        <end position="113"/>
    </location>
</feature>
<sequence>MRHSSYTCICGSGENSAVLHYGHAGAPNDRTIQDGDMCLFDMGGEYYCFSSDITCSFPANGKFTADQKAIYEAVLRSCRAVMSAMKPGEDAGGREAGPARHSLTPSPFARSTS</sequence>
<evidence type="ECO:0000256" key="4">
    <source>
        <dbReference type="ARBA" id="ARBA00022801"/>
    </source>
</evidence>
<evidence type="ECO:0000256" key="7">
    <source>
        <dbReference type="SAM" id="MobiDB-lite"/>
    </source>
</evidence>
<dbReference type="InterPro" id="IPR036005">
    <property type="entry name" value="Creatinase/aminopeptidase-like"/>
</dbReference>
<protein>
    <submittedName>
        <fullName evidence="10">Xaa-Pro dipeptidase</fullName>
    </submittedName>
</protein>
<dbReference type="GO" id="GO:0008237">
    <property type="term" value="F:metallopeptidase activity"/>
    <property type="evidence" value="ECO:0007669"/>
    <property type="project" value="UniProtKB-KW"/>
</dbReference>
<gene>
    <name evidence="10" type="primary">PEPD</name>
</gene>
<dbReference type="AlphaFoldDB" id="A0A7F8QK76"/>
<dbReference type="Proteomes" id="UP000245341">
    <property type="component" value="Unplaced"/>
</dbReference>
<evidence type="ECO:0000259" key="8">
    <source>
        <dbReference type="Pfam" id="PF00557"/>
    </source>
</evidence>
<dbReference type="GeneID" id="115940066"/>
<reference evidence="10" key="1">
    <citation type="submission" date="2025-08" db="UniProtKB">
        <authorList>
            <consortium name="RefSeq"/>
        </authorList>
    </citation>
    <scope>IDENTIFICATION</scope>
    <source>
        <tissue evidence="10">Liver</tissue>
    </source>
</reference>
<evidence type="ECO:0000256" key="1">
    <source>
        <dbReference type="ARBA" id="ARBA00001936"/>
    </source>
</evidence>
<dbReference type="KEGG" id="lww:115940066"/>